<dbReference type="PROSITE" id="PS50109">
    <property type="entry name" value="HIS_KIN"/>
    <property type="match status" value="1"/>
</dbReference>
<gene>
    <name evidence="12" type="ORF">ACFQ39_14080</name>
</gene>
<dbReference type="Proteomes" id="UP001597201">
    <property type="component" value="Unassembled WGS sequence"/>
</dbReference>
<evidence type="ECO:0000256" key="5">
    <source>
        <dbReference type="ARBA" id="ARBA00022741"/>
    </source>
</evidence>
<feature type="repeat" description="TPR" evidence="9">
    <location>
        <begin position="290"/>
        <end position="323"/>
    </location>
</feature>
<evidence type="ECO:0000256" key="9">
    <source>
        <dbReference type="PROSITE-ProRule" id="PRU00339"/>
    </source>
</evidence>
<keyword evidence="4" id="KW-0808">Transferase</keyword>
<dbReference type="PANTHER" id="PTHR24421:SF10">
    <property type="entry name" value="NITRATE_NITRITE SENSOR PROTEIN NARQ"/>
    <property type="match status" value="1"/>
</dbReference>
<dbReference type="InterPro" id="IPR036890">
    <property type="entry name" value="HATPase_C_sf"/>
</dbReference>
<reference evidence="13" key="1">
    <citation type="journal article" date="2019" name="Int. J. Syst. Evol. Microbiol.">
        <title>The Global Catalogue of Microorganisms (GCM) 10K type strain sequencing project: providing services to taxonomists for standard genome sequencing and annotation.</title>
        <authorList>
            <consortium name="The Broad Institute Genomics Platform"/>
            <consortium name="The Broad Institute Genome Sequencing Center for Infectious Disease"/>
            <person name="Wu L."/>
            <person name="Ma J."/>
        </authorList>
    </citation>
    <scope>NUCLEOTIDE SEQUENCE [LARGE SCALE GENOMIC DNA]</scope>
    <source>
        <strain evidence="13">CCUG 61485</strain>
    </source>
</reference>
<keyword evidence="5" id="KW-0547">Nucleotide-binding</keyword>
<dbReference type="SUPFAM" id="SSF48452">
    <property type="entry name" value="TPR-like"/>
    <property type="match status" value="1"/>
</dbReference>
<evidence type="ECO:0000256" key="6">
    <source>
        <dbReference type="ARBA" id="ARBA00022777"/>
    </source>
</evidence>
<keyword evidence="10" id="KW-0812">Transmembrane</keyword>
<name>A0ABW3Y535_9FLAO</name>
<evidence type="ECO:0000256" key="3">
    <source>
        <dbReference type="ARBA" id="ARBA00022553"/>
    </source>
</evidence>
<keyword evidence="10" id="KW-0472">Membrane</keyword>
<proteinExistence type="predicted"/>
<keyword evidence="10" id="KW-1133">Transmembrane helix</keyword>
<dbReference type="Pfam" id="PF02518">
    <property type="entry name" value="HATPase_c"/>
    <property type="match status" value="1"/>
</dbReference>
<keyword evidence="13" id="KW-1185">Reference proteome</keyword>
<keyword evidence="8" id="KW-0902">Two-component regulatory system</keyword>
<evidence type="ECO:0000259" key="11">
    <source>
        <dbReference type="PROSITE" id="PS50109"/>
    </source>
</evidence>
<dbReference type="InterPro" id="IPR050482">
    <property type="entry name" value="Sensor_HK_TwoCompSys"/>
</dbReference>
<dbReference type="InterPro" id="IPR011990">
    <property type="entry name" value="TPR-like_helical_dom_sf"/>
</dbReference>
<dbReference type="PROSITE" id="PS50005">
    <property type="entry name" value="TPR"/>
    <property type="match status" value="2"/>
</dbReference>
<dbReference type="PANTHER" id="PTHR24421">
    <property type="entry name" value="NITRATE/NITRITE SENSOR PROTEIN NARX-RELATED"/>
    <property type="match status" value="1"/>
</dbReference>
<dbReference type="Pfam" id="PF07730">
    <property type="entry name" value="HisKA_3"/>
    <property type="match status" value="1"/>
</dbReference>
<organism evidence="12 13">
    <name type="scientific">Namhaeicola litoreus</name>
    <dbReference type="NCBI Taxonomy" id="1052145"/>
    <lineage>
        <taxon>Bacteria</taxon>
        <taxon>Pseudomonadati</taxon>
        <taxon>Bacteroidota</taxon>
        <taxon>Flavobacteriia</taxon>
        <taxon>Flavobacteriales</taxon>
        <taxon>Flavobacteriaceae</taxon>
        <taxon>Namhaeicola</taxon>
    </lineage>
</organism>
<evidence type="ECO:0000256" key="1">
    <source>
        <dbReference type="ARBA" id="ARBA00000085"/>
    </source>
</evidence>
<dbReference type="Gene3D" id="3.30.565.10">
    <property type="entry name" value="Histidine kinase-like ATPase, C-terminal domain"/>
    <property type="match status" value="1"/>
</dbReference>
<evidence type="ECO:0000256" key="10">
    <source>
        <dbReference type="SAM" id="Phobius"/>
    </source>
</evidence>
<keyword evidence="6" id="KW-0418">Kinase</keyword>
<protein>
    <recommendedName>
        <fullName evidence="2">histidine kinase</fullName>
        <ecNumber evidence="2">2.7.13.3</ecNumber>
    </recommendedName>
</protein>
<feature type="transmembrane region" description="Helical" evidence="10">
    <location>
        <begin position="20"/>
        <end position="37"/>
    </location>
</feature>
<dbReference type="Pfam" id="PF13424">
    <property type="entry name" value="TPR_12"/>
    <property type="match status" value="1"/>
</dbReference>
<evidence type="ECO:0000256" key="4">
    <source>
        <dbReference type="ARBA" id="ARBA00022679"/>
    </source>
</evidence>
<dbReference type="RefSeq" id="WP_377180096.1">
    <property type="nucleotide sequence ID" value="NZ_JBHTMY010000004.1"/>
</dbReference>
<dbReference type="InterPro" id="IPR005467">
    <property type="entry name" value="His_kinase_dom"/>
</dbReference>
<feature type="domain" description="Histidine kinase" evidence="11">
    <location>
        <begin position="517"/>
        <end position="608"/>
    </location>
</feature>
<feature type="transmembrane region" description="Helical" evidence="10">
    <location>
        <begin position="360"/>
        <end position="380"/>
    </location>
</feature>
<keyword evidence="3" id="KW-0597">Phosphoprotein</keyword>
<dbReference type="InterPro" id="IPR003594">
    <property type="entry name" value="HATPase_dom"/>
</dbReference>
<evidence type="ECO:0000313" key="12">
    <source>
        <dbReference type="EMBL" id="MFD1316749.1"/>
    </source>
</evidence>
<evidence type="ECO:0000256" key="8">
    <source>
        <dbReference type="ARBA" id="ARBA00023012"/>
    </source>
</evidence>
<dbReference type="Gene3D" id="1.25.40.10">
    <property type="entry name" value="Tetratricopeptide repeat domain"/>
    <property type="match status" value="2"/>
</dbReference>
<evidence type="ECO:0000256" key="7">
    <source>
        <dbReference type="ARBA" id="ARBA00022840"/>
    </source>
</evidence>
<dbReference type="SMART" id="SM00387">
    <property type="entry name" value="HATPase_c"/>
    <property type="match status" value="1"/>
</dbReference>
<dbReference type="EC" id="2.7.13.3" evidence="2"/>
<dbReference type="InterPro" id="IPR011712">
    <property type="entry name" value="Sig_transdc_His_kin_sub3_dim/P"/>
</dbReference>
<feature type="repeat" description="TPR" evidence="9">
    <location>
        <begin position="247"/>
        <end position="280"/>
    </location>
</feature>
<keyword evidence="9" id="KW-0802">TPR repeat</keyword>
<keyword evidence="7" id="KW-0067">ATP-binding</keyword>
<evidence type="ECO:0000313" key="13">
    <source>
        <dbReference type="Proteomes" id="UP001597201"/>
    </source>
</evidence>
<accession>A0ABW3Y535</accession>
<dbReference type="Pfam" id="PF13176">
    <property type="entry name" value="TPR_7"/>
    <property type="match status" value="1"/>
</dbReference>
<comment type="catalytic activity">
    <reaction evidence="1">
        <text>ATP + protein L-histidine = ADP + protein N-phospho-L-histidine.</text>
        <dbReference type="EC" id="2.7.13.3"/>
    </reaction>
</comment>
<dbReference type="EMBL" id="JBHTMY010000004">
    <property type="protein sequence ID" value="MFD1316749.1"/>
    <property type="molecule type" value="Genomic_DNA"/>
</dbReference>
<evidence type="ECO:0000256" key="2">
    <source>
        <dbReference type="ARBA" id="ARBA00012438"/>
    </source>
</evidence>
<dbReference type="InterPro" id="IPR019734">
    <property type="entry name" value="TPR_rpt"/>
</dbReference>
<dbReference type="SMART" id="SM00028">
    <property type="entry name" value="TPR"/>
    <property type="match status" value="4"/>
</dbReference>
<comment type="caution">
    <text evidence="12">The sequence shown here is derived from an EMBL/GenBank/DDBJ whole genome shotgun (WGS) entry which is preliminary data.</text>
</comment>
<dbReference type="SUPFAM" id="SSF55874">
    <property type="entry name" value="ATPase domain of HSP90 chaperone/DNA topoisomerase II/histidine kinase"/>
    <property type="match status" value="1"/>
</dbReference>
<dbReference type="CDD" id="cd16917">
    <property type="entry name" value="HATPase_UhpB-NarQ-NarX-like"/>
    <property type="match status" value="1"/>
</dbReference>
<sequence>MKLYKTRFSYSPSSTFHLAFYRILCVSIFIFQLQIFAQEESASVRYIDKKLIVIDSLIEIGQYDRALSTISNLENTFSFRNSEVKKYEVDFRYAQVLYLSNKEEKAVELCLRNIEKLSNYNNEKIYIDYLNFLTKVFANSDNIDKAIQFNKIVLNIPLVKRDTIGFLIALNRMGSFYYKKSNLDSAKYYFKRVIYYPVNTNTENRISNAFNNLGVIAQVEDNYDLAKGYAREALEIKEKVNDTVGVAMLTANLANLYHFQGDFKEAIKNYDVAITTLRNDTTYETELIRRTIYDNLAIAYDSLGNFDEAYNYLRRSYVLNDKINNSNLSETLAEVEAKYNVERQEHETEIEKNKALRARILFYGLAFLTLISIILGIIFYKNYKLKQQNKIDQLQYETQSRVINATIDAKEKERRKIAEILHDSVSALLSSANLHLQASKPHMKGTVPVEITKAQGIIDEAAVKIRDLSHQLISSVLMKFGLAYAVHDLCQKYSNSELEFISDDHGIKRYNQKFEIKIYNIIEELVNNIIKHSEAKNASISLSERNGNTLVIQIIDDGEGFDLKKARTKDGLGLSHIEARLKYMNGVFNINTKKGEGTSIFISVPIFAKSTSDSFT</sequence>